<evidence type="ECO:0000313" key="1">
    <source>
        <dbReference type="EMBL" id="KAG8187000.1"/>
    </source>
</evidence>
<keyword evidence="2" id="KW-1185">Reference proteome</keyword>
<evidence type="ECO:0000313" key="2">
    <source>
        <dbReference type="Proteomes" id="UP000827092"/>
    </source>
</evidence>
<sequence>MPQPGHCGAWMKDRMINIWTKLWHLFAYTPCFFYLSSKPAEKKQFGSERFQVKGVILRWIRWNQNGTILLQGSRKTSLKSHVSETQTFIHPRSTREGVFPPSSPLAVDSGKGDGVGMLFLPEAFRNKFT</sequence>
<proteinExistence type="predicted"/>
<dbReference type="AlphaFoldDB" id="A0AAV6URW6"/>
<comment type="caution">
    <text evidence="1">The sequence shown here is derived from an EMBL/GenBank/DDBJ whole genome shotgun (WGS) entry which is preliminary data.</text>
</comment>
<protein>
    <submittedName>
        <fullName evidence="1">Uncharacterized protein</fullName>
    </submittedName>
</protein>
<dbReference type="EMBL" id="JAFNEN010000282">
    <property type="protein sequence ID" value="KAG8187000.1"/>
    <property type="molecule type" value="Genomic_DNA"/>
</dbReference>
<accession>A0AAV6URW6</accession>
<dbReference type="Proteomes" id="UP000827092">
    <property type="component" value="Unassembled WGS sequence"/>
</dbReference>
<name>A0AAV6URW6_9ARAC</name>
<gene>
    <name evidence="1" type="ORF">JTE90_005770</name>
</gene>
<reference evidence="1 2" key="1">
    <citation type="journal article" date="2022" name="Nat. Ecol. Evol.">
        <title>A masculinizing supergene underlies an exaggerated male reproductive morph in a spider.</title>
        <authorList>
            <person name="Hendrickx F."/>
            <person name="De Corte Z."/>
            <person name="Sonet G."/>
            <person name="Van Belleghem S.M."/>
            <person name="Kostlbacher S."/>
            <person name="Vangestel C."/>
        </authorList>
    </citation>
    <scope>NUCLEOTIDE SEQUENCE [LARGE SCALE GENOMIC DNA]</scope>
    <source>
        <strain evidence="1">W744_W776</strain>
    </source>
</reference>
<organism evidence="1 2">
    <name type="scientific">Oedothorax gibbosus</name>
    <dbReference type="NCBI Taxonomy" id="931172"/>
    <lineage>
        <taxon>Eukaryota</taxon>
        <taxon>Metazoa</taxon>
        <taxon>Ecdysozoa</taxon>
        <taxon>Arthropoda</taxon>
        <taxon>Chelicerata</taxon>
        <taxon>Arachnida</taxon>
        <taxon>Araneae</taxon>
        <taxon>Araneomorphae</taxon>
        <taxon>Entelegynae</taxon>
        <taxon>Araneoidea</taxon>
        <taxon>Linyphiidae</taxon>
        <taxon>Erigoninae</taxon>
        <taxon>Oedothorax</taxon>
    </lineage>
</organism>